<name>A0AA35T377_GEOBA</name>
<evidence type="ECO:0000313" key="2">
    <source>
        <dbReference type="Proteomes" id="UP001174909"/>
    </source>
</evidence>
<gene>
    <name evidence="1" type="ORF">GBAR_LOCUS21980</name>
</gene>
<dbReference type="AlphaFoldDB" id="A0AA35T377"/>
<accession>A0AA35T377</accession>
<dbReference type="EMBL" id="CASHTH010003044">
    <property type="protein sequence ID" value="CAI8039516.1"/>
    <property type="molecule type" value="Genomic_DNA"/>
</dbReference>
<proteinExistence type="predicted"/>
<protein>
    <submittedName>
        <fullName evidence="1">Uncharacterized protein</fullName>
    </submittedName>
</protein>
<comment type="caution">
    <text evidence="1">The sequence shown here is derived from an EMBL/GenBank/DDBJ whole genome shotgun (WGS) entry which is preliminary data.</text>
</comment>
<keyword evidence="2" id="KW-1185">Reference proteome</keyword>
<organism evidence="1 2">
    <name type="scientific">Geodia barretti</name>
    <name type="common">Barrett's horny sponge</name>
    <dbReference type="NCBI Taxonomy" id="519541"/>
    <lineage>
        <taxon>Eukaryota</taxon>
        <taxon>Metazoa</taxon>
        <taxon>Porifera</taxon>
        <taxon>Demospongiae</taxon>
        <taxon>Heteroscleromorpha</taxon>
        <taxon>Tetractinellida</taxon>
        <taxon>Astrophorina</taxon>
        <taxon>Geodiidae</taxon>
        <taxon>Geodia</taxon>
    </lineage>
</organism>
<sequence>MVLPIQAYRRVRLYLVRLSVLESRHQVSDRVDGRALGRYVCQWLRWRGLPLRGLTRS</sequence>
<reference evidence="1" key="1">
    <citation type="submission" date="2023-03" db="EMBL/GenBank/DDBJ databases">
        <authorList>
            <person name="Steffen K."/>
            <person name="Cardenas P."/>
        </authorList>
    </citation>
    <scope>NUCLEOTIDE SEQUENCE</scope>
</reference>
<dbReference type="Proteomes" id="UP001174909">
    <property type="component" value="Unassembled WGS sequence"/>
</dbReference>
<evidence type="ECO:0000313" key="1">
    <source>
        <dbReference type="EMBL" id="CAI8039516.1"/>
    </source>
</evidence>